<dbReference type="KEGG" id="gbr:Gbro_1409"/>
<organism evidence="2 3">
    <name type="scientific">Gordonia bronchialis (strain ATCC 25592 / DSM 43247 / BCRC 13721 / JCM 3198 / KCTC 3076 / NBRC 16047 / NCTC 10667)</name>
    <name type="common">Rhodococcus bronchialis</name>
    <dbReference type="NCBI Taxonomy" id="526226"/>
    <lineage>
        <taxon>Bacteria</taxon>
        <taxon>Bacillati</taxon>
        <taxon>Actinomycetota</taxon>
        <taxon>Actinomycetes</taxon>
        <taxon>Mycobacteriales</taxon>
        <taxon>Gordoniaceae</taxon>
        <taxon>Gordonia</taxon>
    </lineage>
</organism>
<keyword evidence="3" id="KW-1185">Reference proteome</keyword>
<dbReference type="EMBL" id="CP001802">
    <property type="protein sequence ID" value="ACY20691.1"/>
    <property type="molecule type" value="Genomic_DNA"/>
</dbReference>
<dbReference type="RefSeq" id="WP_012833259.1">
    <property type="nucleotide sequence ID" value="NC_013441.1"/>
</dbReference>
<reference evidence="3" key="1">
    <citation type="submission" date="2009-10" db="EMBL/GenBank/DDBJ databases">
        <title>The complete chromosome of Gordonia bronchialis DSM 43247.</title>
        <authorList>
            <consortium name="US DOE Joint Genome Institute (JGI-PGF)"/>
            <person name="Lucas S."/>
            <person name="Copeland A."/>
            <person name="Lapidus A."/>
            <person name="Glavina del Rio T."/>
            <person name="Dalin E."/>
            <person name="Tice H."/>
            <person name="Bruce D."/>
            <person name="Goodwin L."/>
            <person name="Pitluck S."/>
            <person name="Kyrpides N."/>
            <person name="Mavromatis K."/>
            <person name="Ivanova N."/>
            <person name="Ovchinnikova G."/>
            <person name="Saunders E."/>
            <person name="Brettin T."/>
            <person name="Detter J.C."/>
            <person name="Han C."/>
            <person name="Larimer F."/>
            <person name="Land M."/>
            <person name="Hauser L."/>
            <person name="Markowitz V."/>
            <person name="Cheng J.-F."/>
            <person name="Hugenholtz P."/>
            <person name="Woyke T."/>
            <person name="Wu D."/>
            <person name="Jando M."/>
            <person name="Schneider S."/>
            <person name="Goeker M."/>
            <person name="Klenk H.-P."/>
            <person name="Eisen J.A."/>
        </authorList>
    </citation>
    <scope>NUCLEOTIDE SEQUENCE [LARGE SCALE GENOMIC DNA]</scope>
    <source>
        <strain evidence="3">ATCC 25592 / DSM 43247 / BCRC 13721 / JCM 3198 / KCTC 3076 / NBRC 16047 / NCTC 10667</strain>
    </source>
</reference>
<dbReference type="Pfam" id="PF08666">
    <property type="entry name" value="SAF"/>
    <property type="match status" value="1"/>
</dbReference>
<dbReference type="Gene3D" id="3.90.1210.10">
    <property type="entry name" value="Antifreeze-like/N-acetylneuraminic acid synthase C-terminal domain"/>
    <property type="match status" value="1"/>
</dbReference>
<proteinExistence type="predicted"/>
<sequence length="220" mass="22615">MAPALPRRTGLAPRWRDRLGYALRPGWTRTVLVRRGASIVLLVAAVAVGVAGQRTTGEQPVLVAVHELRPGQPLTAEDVTVVRVPSSLMPDGALVSPAEGLGRTVAGRVRVGELVTDARLLTAHLPADLTGLDDARLVPVHLADETLTSLLRSGDVVDVLSPEAEVLARGAVVALPAGDAGSGGLTARSATRPVLLAMAEASAHRVAAAGLDAPLAVVLH</sequence>
<accession>D0L6D4</accession>
<dbReference type="Proteomes" id="UP000001219">
    <property type="component" value="Chromosome"/>
</dbReference>
<dbReference type="AlphaFoldDB" id="D0L6D4"/>
<feature type="domain" description="SAF" evidence="1">
    <location>
        <begin position="59"/>
        <end position="121"/>
    </location>
</feature>
<gene>
    <name evidence="2" type="ordered locus">Gbro_1409</name>
</gene>
<dbReference type="InterPro" id="IPR013974">
    <property type="entry name" value="SAF"/>
</dbReference>
<evidence type="ECO:0000313" key="3">
    <source>
        <dbReference type="Proteomes" id="UP000001219"/>
    </source>
</evidence>
<dbReference type="eggNOG" id="COG3745">
    <property type="taxonomic scope" value="Bacteria"/>
</dbReference>
<dbReference type="HOGENOM" id="CLU_088190_2_0_11"/>
<evidence type="ECO:0000313" key="2">
    <source>
        <dbReference type="EMBL" id="ACY20691.1"/>
    </source>
</evidence>
<name>D0L6D4_GORB4</name>
<evidence type="ECO:0000259" key="1">
    <source>
        <dbReference type="SMART" id="SM00858"/>
    </source>
</evidence>
<dbReference type="OrthoDB" id="4808509at2"/>
<dbReference type="CDD" id="cd11614">
    <property type="entry name" value="SAF_CpaB_FlgA_like"/>
    <property type="match status" value="1"/>
</dbReference>
<dbReference type="STRING" id="526226.Gbro_1409"/>
<reference evidence="2 3" key="2">
    <citation type="journal article" date="2010" name="Stand. Genomic Sci.">
        <title>Complete genome sequence of Gordonia bronchialis type strain (3410).</title>
        <authorList>
            <person name="Ivanova N."/>
            <person name="Sikorski J."/>
            <person name="Jando M."/>
            <person name="Lapidus A."/>
            <person name="Nolan M."/>
            <person name="Lucas S."/>
            <person name="Del Rio T.G."/>
            <person name="Tice H."/>
            <person name="Copeland A."/>
            <person name="Cheng J.F."/>
            <person name="Chen F."/>
            <person name="Bruce D."/>
            <person name="Goodwin L."/>
            <person name="Pitluck S."/>
            <person name="Mavromatis K."/>
            <person name="Ovchinnikova G."/>
            <person name="Pati A."/>
            <person name="Chen A."/>
            <person name="Palaniappan K."/>
            <person name="Land M."/>
            <person name="Hauser L."/>
            <person name="Chang Y.J."/>
            <person name="Jeffries C.D."/>
            <person name="Chain P."/>
            <person name="Saunders E."/>
            <person name="Han C."/>
            <person name="Detter J.C."/>
            <person name="Brettin T."/>
            <person name="Rohde M."/>
            <person name="Goker M."/>
            <person name="Bristow J."/>
            <person name="Eisen J.A."/>
            <person name="Markowitz V."/>
            <person name="Hugenholtz P."/>
            <person name="Klenk H.P."/>
            <person name="Kyrpides N.C."/>
        </authorList>
    </citation>
    <scope>NUCLEOTIDE SEQUENCE [LARGE SCALE GENOMIC DNA]</scope>
    <source>
        <strain evidence="3">ATCC 25592 / DSM 43247 / BCRC 13721 / JCM 3198 / KCTC 3076 / NBRC 16047 / NCTC 10667</strain>
    </source>
</reference>
<protein>
    <submittedName>
        <fullName evidence="2">SAF domain protein</fullName>
    </submittedName>
</protein>
<dbReference type="SMART" id="SM00858">
    <property type="entry name" value="SAF"/>
    <property type="match status" value="1"/>
</dbReference>